<keyword evidence="4 8" id="KW-0812">Transmembrane</keyword>
<keyword evidence="3 8" id="KW-1134">Transmembrane beta strand</keyword>
<reference evidence="13 14" key="1">
    <citation type="submission" date="2014-04" db="EMBL/GenBank/DDBJ databases">
        <title>A comprehensive comparison of genomes of Erythrobacter spp. strains.</title>
        <authorList>
            <person name="Zheng Q."/>
        </authorList>
    </citation>
    <scope>NUCLEOTIDE SEQUENCE [LARGE SCALE GENOMIC DNA]</scope>
    <source>
        <strain evidence="13 14">DSM 6997</strain>
    </source>
</reference>
<dbReference type="Pfam" id="PF07715">
    <property type="entry name" value="Plug"/>
    <property type="match status" value="1"/>
</dbReference>
<proteinExistence type="inferred from homology"/>
<evidence type="ECO:0000256" key="6">
    <source>
        <dbReference type="ARBA" id="ARBA00023136"/>
    </source>
</evidence>
<evidence type="ECO:0000256" key="10">
    <source>
        <dbReference type="SAM" id="SignalP"/>
    </source>
</evidence>
<feature type="signal peptide" evidence="10">
    <location>
        <begin position="1"/>
        <end position="27"/>
    </location>
</feature>
<dbReference type="InterPro" id="IPR036942">
    <property type="entry name" value="Beta-barrel_TonB_sf"/>
</dbReference>
<keyword evidence="5 9" id="KW-0798">TonB box</keyword>
<feature type="chain" id="PRO_5001697162" evidence="10">
    <location>
        <begin position="28"/>
        <end position="1009"/>
    </location>
</feature>
<evidence type="ECO:0000256" key="9">
    <source>
        <dbReference type="RuleBase" id="RU003357"/>
    </source>
</evidence>
<evidence type="ECO:0000313" key="13">
    <source>
        <dbReference type="EMBL" id="KEO90340.1"/>
    </source>
</evidence>
<dbReference type="Proteomes" id="UP000027647">
    <property type="component" value="Unassembled WGS sequence"/>
</dbReference>
<evidence type="ECO:0000259" key="11">
    <source>
        <dbReference type="Pfam" id="PF00593"/>
    </source>
</evidence>
<evidence type="ECO:0000256" key="3">
    <source>
        <dbReference type="ARBA" id="ARBA00022452"/>
    </source>
</evidence>
<dbReference type="AlphaFoldDB" id="A0A074MC58"/>
<keyword evidence="2 8" id="KW-0813">Transport</keyword>
<evidence type="ECO:0000256" key="7">
    <source>
        <dbReference type="ARBA" id="ARBA00023237"/>
    </source>
</evidence>
<dbReference type="Pfam" id="PF00593">
    <property type="entry name" value="TonB_dep_Rec_b-barrel"/>
    <property type="match status" value="1"/>
</dbReference>
<evidence type="ECO:0000313" key="14">
    <source>
        <dbReference type="Proteomes" id="UP000027647"/>
    </source>
</evidence>
<keyword evidence="14" id="KW-1185">Reference proteome</keyword>
<name>A0A074MC58_ERYLO</name>
<evidence type="ECO:0000256" key="1">
    <source>
        <dbReference type="ARBA" id="ARBA00004571"/>
    </source>
</evidence>
<dbReference type="InterPro" id="IPR000531">
    <property type="entry name" value="Beta-barrel_TonB"/>
</dbReference>
<keyword evidence="10" id="KW-0732">Signal</keyword>
<dbReference type="InterPro" id="IPR012910">
    <property type="entry name" value="Plug_dom"/>
</dbReference>
<evidence type="ECO:0000256" key="4">
    <source>
        <dbReference type="ARBA" id="ARBA00022692"/>
    </source>
</evidence>
<comment type="similarity">
    <text evidence="8 9">Belongs to the TonB-dependent receptor family.</text>
</comment>
<dbReference type="eggNOG" id="COG1629">
    <property type="taxonomic scope" value="Bacteria"/>
</dbReference>
<evidence type="ECO:0000259" key="12">
    <source>
        <dbReference type="Pfam" id="PF07715"/>
    </source>
</evidence>
<accession>A0A074MC58</accession>
<gene>
    <name evidence="13" type="ORF">EH31_09630</name>
</gene>
<dbReference type="SUPFAM" id="SSF56935">
    <property type="entry name" value="Porins"/>
    <property type="match status" value="1"/>
</dbReference>
<dbReference type="PROSITE" id="PS52016">
    <property type="entry name" value="TONB_DEPENDENT_REC_3"/>
    <property type="match status" value="1"/>
</dbReference>
<dbReference type="PANTHER" id="PTHR47234">
    <property type="match status" value="1"/>
</dbReference>
<feature type="domain" description="TonB-dependent receptor-like beta-barrel" evidence="11">
    <location>
        <begin position="539"/>
        <end position="969"/>
    </location>
</feature>
<dbReference type="EMBL" id="JMIW01000003">
    <property type="protein sequence ID" value="KEO90340.1"/>
    <property type="molecule type" value="Genomic_DNA"/>
</dbReference>
<feature type="domain" description="TonB-dependent receptor plug" evidence="12">
    <location>
        <begin position="60"/>
        <end position="169"/>
    </location>
</feature>
<dbReference type="Gene3D" id="2.40.170.20">
    <property type="entry name" value="TonB-dependent receptor, beta-barrel domain"/>
    <property type="match status" value="1"/>
</dbReference>
<dbReference type="Gene3D" id="2.170.130.10">
    <property type="entry name" value="TonB-dependent receptor, plug domain"/>
    <property type="match status" value="1"/>
</dbReference>
<sequence length="1009" mass="106067">MKISSQLRLSAGSFAVGLALAATPAFAQDADVTTDGAAEEEGNQILVTGSRLNVNPNLTSVSPVLAVDAEEIAVRGVVDIEDLTNALPQISAAQTADQSNGASGTSQLDLRGLGAQRTLTLIDGRRLPYGDSASIAVNLDLVPTQLVERVEVLTGGSSAVYGSDAVAGVVNFVLKDDFEGVAFDVQYGFAQSSNGREIFEQVLTAANQPFPTGSVTDGEEISASVTFGANIADGRGNVTGFLAYQNRNEISQADRTASACTIGASTGNFSANGFGCIGSANFRLFSGNAANGAPFFFQQEDGTITDFVGGPAETFNFGPQNFFQRPSERFQIYTKATYELDGGHELFADFGYTDVVSDAQVAPSASFGFFQRSINCGNPFIQDASRPGGGSIATDVLGCTAQQIADDEVITGLTASHRNVEGGPRNSRLENRAFRLVGGARGTFAEFFDYEVFGQFSATRDEDTSTNDFIIANLDQALLVTTDADGNAVCIDQSNGCVPYNIFQRGPGGESLVSQGALDFIQGVGITTGETEQLVLGGTIQTDLSEFGIQSPFAEDAGVGFLVGAEYREDTLDATPDQISRQPDGGFTGVGGPTLPVSGTLEVTEFFTELQLPLVTNRPFFEELVFSAQYRYSDYTANGNGTSNSFSTDTYGFQLSWAPTPDISFRGQFQRAVRAPNVVELFTGQSTGLPDLAQVGTDANGNGIFDPCSTAVPVASAAACANTGVTAAQFGNIPDVAAGQTQGLFGGNPNLTPESSDTITFGAVFQPTFLPGFNASVDYFDISIDDAIVAGLGAQTILDNCLETGEDVFCNLVQRDAAGSLNASGPGVGFTLTNVNAASLETSGLDFQVNYEYDLGSAGAISLNYASTYLFSSDFTPFLGAPTVECEGEFAGQCGQPTAQYRHRALLGWETPLEGLTANITWRHFGGVDNDSATPQPVELSLNAVNYFDLSVRYEVFDGIVARAGVNNVFEDNFPVSVSAGPANNGNGNTYPGVYDTGRFFFFGFSAEL</sequence>
<dbReference type="InterPro" id="IPR037066">
    <property type="entry name" value="Plug_dom_sf"/>
</dbReference>
<dbReference type="GO" id="GO:0009279">
    <property type="term" value="C:cell outer membrane"/>
    <property type="evidence" value="ECO:0007669"/>
    <property type="project" value="UniProtKB-SubCell"/>
</dbReference>
<dbReference type="InterPro" id="IPR039426">
    <property type="entry name" value="TonB-dep_rcpt-like"/>
</dbReference>
<evidence type="ECO:0000256" key="8">
    <source>
        <dbReference type="PROSITE-ProRule" id="PRU01360"/>
    </source>
</evidence>
<keyword evidence="13" id="KW-0675">Receptor</keyword>
<keyword evidence="6 8" id="KW-0472">Membrane</keyword>
<dbReference type="RefSeq" id="WP_034959793.1">
    <property type="nucleotide sequence ID" value="NZ_JMIW01000003.1"/>
</dbReference>
<protein>
    <submittedName>
        <fullName evidence="13">TonB-dependent receptor</fullName>
    </submittedName>
</protein>
<dbReference type="eggNOG" id="COG4771">
    <property type="taxonomic scope" value="Bacteria"/>
</dbReference>
<dbReference type="PANTHER" id="PTHR47234:SF2">
    <property type="entry name" value="TONB-DEPENDENT RECEPTOR"/>
    <property type="match status" value="1"/>
</dbReference>
<organism evidence="13 14">
    <name type="scientific">Erythrobacter longus</name>
    <dbReference type="NCBI Taxonomy" id="1044"/>
    <lineage>
        <taxon>Bacteria</taxon>
        <taxon>Pseudomonadati</taxon>
        <taxon>Pseudomonadota</taxon>
        <taxon>Alphaproteobacteria</taxon>
        <taxon>Sphingomonadales</taxon>
        <taxon>Erythrobacteraceae</taxon>
        <taxon>Erythrobacter/Porphyrobacter group</taxon>
        <taxon>Erythrobacter</taxon>
    </lineage>
</organism>
<keyword evidence="7 8" id="KW-0998">Cell outer membrane</keyword>
<comment type="caution">
    <text evidence="13">The sequence shown here is derived from an EMBL/GenBank/DDBJ whole genome shotgun (WGS) entry which is preliminary data.</text>
</comment>
<evidence type="ECO:0000256" key="5">
    <source>
        <dbReference type="ARBA" id="ARBA00023077"/>
    </source>
</evidence>
<comment type="subcellular location">
    <subcellularLocation>
        <location evidence="1 8">Cell outer membrane</location>
        <topology evidence="1 8">Multi-pass membrane protein</topology>
    </subcellularLocation>
</comment>
<evidence type="ECO:0000256" key="2">
    <source>
        <dbReference type="ARBA" id="ARBA00022448"/>
    </source>
</evidence>
<dbReference type="STRING" id="1044.EH31_09630"/>